<accession>A0A7R8WKV8</accession>
<gene>
    <name evidence="2" type="ORF">CTOB1V02_LOCUS11476</name>
</gene>
<feature type="region of interest" description="Disordered" evidence="1">
    <location>
        <begin position="74"/>
        <end position="188"/>
    </location>
</feature>
<reference evidence="2" key="1">
    <citation type="submission" date="2020-11" db="EMBL/GenBank/DDBJ databases">
        <authorList>
            <person name="Tran Van P."/>
        </authorList>
    </citation>
    <scope>NUCLEOTIDE SEQUENCE</scope>
</reference>
<protein>
    <submittedName>
        <fullName evidence="2">Uncharacterized protein</fullName>
    </submittedName>
</protein>
<name>A0A7R8WKV8_9CRUS</name>
<feature type="compositionally biased region" description="Low complexity" evidence="1">
    <location>
        <begin position="8"/>
        <end position="24"/>
    </location>
</feature>
<dbReference type="AlphaFoldDB" id="A0A7R8WKV8"/>
<evidence type="ECO:0000256" key="1">
    <source>
        <dbReference type="SAM" id="MobiDB-lite"/>
    </source>
</evidence>
<feature type="compositionally biased region" description="Low complexity" evidence="1">
    <location>
        <begin position="84"/>
        <end position="99"/>
    </location>
</feature>
<evidence type="ECO:0000313" key="2">
    <source>
        <dbReference type="EMBL" id="CAD7233655.1"/>
    </source>
</evidence>
<feature type="compositionally biased region" description="Low complexity" evidence="1">
    <location>
        <begin position="117"/>
        <end position="132"/>
    </location>
</feature>
<feature type="region of interest" description="Disordered" evidence="1">
    <location>
        <begin position="318"/>
        <end position="338"/>
    </location>
</feature>
<dbReference type="EMBL" id="OB666715">
    <property type="protein sequence ID" value="CAD7233655.1"/>
    <property type="molecule type" value="Genomic_DNA"/>
</dbReference>
<feature type="compositionally biased region" description="Basic and acidic residues" evidence="1">
    <location>
        <begin position="74"/>
        <end position="83"/>
    </location>
</feature>
<feature type="compositionally biased region" description="Basic and acidic residues" evidence="1">
    <location>
        <begin position="33"/>
        <end position="46"/>
    </location>
</feature>
<feature type="region of interest" description="Disordered" evidence="1">
    <location>
        <begin position="194"/>
        <end position="213"/>
    </location>
</feature>
<feature type="region of interest" description="Disordered" evidence="1">
    <location>
        <begin position="1"/>
        <end position="46"/>
    </location>
</feature>
<organism evidence="2">
    <name type="scientific">Cyprideis torosa</name>
    <dbReference type="NCBI Taxonomy" id="163714"/>
    <lineage>
        <taxon>Eukaryota</taxon>
        <taxon>Metazoa</taxon>
        <taxon>Ecdysozoa</taxon>
        <taxon>Arthropoda</taxon>
        <taxon>Crustacea</taxon>
        <taxon>Oligostraca</taxon>
        <taxon>Ostracoda</taxon>
        <taxon>Podocopa</taxon>
        <taxon>Podocopida</taxon>
        <taxon>Cytherocopina</taxon>
        <taxon>Cytheroidea</taxon>
        <taxon>Cytherideidae</taxon>
        <taxon>Cyprideis</taxon>
    </lineage>
</organism>
<feature type="non-terminal residue" evidence="2">
    <location>
        <position position="1"/>
    </location>
</feature>
<sequence length="384" mass="41910">MRFSEKVGLILTTEGEETTGSALTMSSDEEELPDKRSRSSGRWKRETDSKLKIVHNLVLRSRSSGEFTWIWKQASDETGEKSRSQSSSAAGFSRAAAESLPGSGNKLSTRQAEKYRSQSSSAAGFSRAAAESLPGSGNKLSTRQAEKYRSQSSAVAGGRYGTPESLPGSVNKLSTRQAEESKSQSSPVAVSLLGTPADSSLAGNSPPVTPVTGREISLRRPMTLESVHSISMLRREIFAQFEDLKSRMTPAAASVDFVHEGMDLLIDKRLAATSTLTSKMQNQAGDSKVGSLEQSGILEAVIPSFVLHLKTITFHRVSPEQADAPPPVETPRETRQKLTGEKIRRRNREFLLRTLAKERELNKKLTTKLAKFRNILQLGDQGKT</sequence>
<proteinExistence type="predicted"/>